<dbReference type="InterPro" id="IPR009061">
    <property type="entry name" value="DNA-bd_dom_put_sf"/>
</dbReference>
<proteinExistence type="predicted"/>
<dbReference type="PROSITE" id="PS50937">
    <property type="entry name" value="HTH_MERR_2"/>
    <property type="match status" value="1"/>
</dbReference>
<evidence type="ECO:0000259" key="1">
    <source>
        <dbReference type="PROSITE" id="PS50937"/>
    </source>
</evidence>
<dbReference type="SUPFAM" id="SSF46955">
    <property type="entry name" value="Putative DNA-binding domain"/>
    <property type="match status" value="1"/>
</dbReference>
<dbReference type="Gene3D" id="1.10.1660.10">
    <property type="match status" value="1"/>
</dbReference>
<accession>X1IJB1</accession>
<comment type="caution">
    <text evidence="2">The sequence shown here is derived from an EMBL/GenBank/DDBJ whole genome shotgun (WGS) entry which is preliminary data.</text>
</comment>
<evidence type="ECO:0000313" key="2">
    <source>
        <dbReference type="EMBL" id="GAH82471.1"/>
    </source>
</evidence>
<reference evidence="2" key="1">
    <citation type="journal article" date="2014" name="Front. Microbiol.">
        <title>High frequency of phylogenetically diverse reductive dehalogenase-homologous genes in deep subseafloor sedimentary metagenomes.</title>
        <authorList>
            <person name="Kawai M."/>
            <person name="Futagami T."/>
            <person name="Toyoda A."/>
            <person name="Takaki Y."/>
            <person name="Nishi S."/>
            <person name="Hori S."/>
            <person name="Arai W."/>
            <person name="Tsubouchi T."/>
            <person name="Morono Y."/>
            <person name="Uchiyama I."/>
            <person name="Ito T."/>
            <person name="Fujiyama A."/>
            <person name="Inagaki F."/>
            <person name="Takami H."/>
        </authorList>
    </citation>
    <scope>NUCLEOTIDE SEQUENCE</scope>
    <source>
        <strain evidence="2">Expedition CK06-06</strain>
    </source>
</reference>
<protein>
    <recommendedName>
        <fullName evidence="1">HTH merR-type domain-containing protein</fullName>
    </recommendedName>
</protein>
<feature type="domain" description="HTH merR-type" evidence="1">
    <location>
        <begin position="1"/>
        <end position="42"/>
    </location>
</feature>
<name>X1IJB1_9ZZZZ</name>
<organism evidence="2">
    <name type="scientific">marine sediment metagenome</name>
    <dbReference type="NCBI Taxonomy" id="412755"/>
    <lineage>
        <taxon>unclassified sequences</taxon>
        <taxon>metagenomes</taxon>
        <taxon>ecological metagenomes</taxon>
    </lineage>
</organism>
<dbReference type="Pfam" id="PF00376">
    <property type="entry name" value="MerR"/>
    <property type="match status" value="1"/>
</dbReference>
<dbReference type="EMBL" id="BARU01038241">
    <property type="protein sequence ID" value="GAH82471.1"/>
    <property type="molecule type" value="Genomic_DNA"/>
</dbReference>
<feature type="non-terminal residue" evidence="2">
    <location>
        <position position="63"/>
    </location>
</feature>
<dbReference type="AlphaFoldDB" id="X1IJB1"/>
<gene>
    <name evidence="2" type="ORF">S03H2_59466</name>
</gene>
<dbReference type="GO" id="GO:0006355">
    <property type="term" value="P:regulation of DNA-templated transcription"/>
    <property type="evidence" value="ECO:0007669"/>
    <property type="project" value="InterPro"/>
</dbReference>
<dbReference type="GO" id="GO:0003677">
    <property type="term" value="F:DNA binding"/>
    <property type="evidence" value="ECO:0007669"/>
    <property type="project" value="InterPro"/>
</dbReference>
<sequence length="63" mass="7286">MLVRIGIAAKLQGVSASTLRRWEKEEKLLPERRTRGGHRRYKLVQAMNGEKEKGEGRQKKIVI</sequence>
<dbReference type="InterPro" id="IPR000551">
    <property type="entry name" value="MerR-type_HTH_dom"/>
</dbReference>